<proteinExistence type="predicted"/>
<keyword evidence="2" id="KW-1185">Reference proteome</keyword>
<gene>
    <name evidence="1" type="ORF">MCOR_45787</name>
</gene>
<sequence length="156" mass="17496">MKVKRICKLLANGRMQETEFESGYDAFTEAGCKGNATFCLHKEMMDHFDEIAAIALAERLGGEDGYCLLLSAVKNSLLLAFLNGASSYAAYCVNLLYNHFVSGPFYQNMKYSLFTTPHKGSIVNIALDAQREMDHKDVIKSFALGQRCHPFYQECL</sequence>
<evidence type="ECO:0000313" key="1">
    <source>
        <dbReference type="EMBL" id="CAC5412812.1"/>
    </source>
</evidence>
<dbReference type="AlphaFoldDB" id="A0A6J8DZQ1"/>
<protein>
    <submittedName>
        <fullName evidence="1">Uncharacterized protein</fullName>
    </submittedName>
</protein>
<accession>A0A6J8DZQ1</accession>
<evidence type="ECO:0000313" key="2">
    <source>
        <dbReference type="Proteomes" id="UP000507470"/>
    </source>
</evidence>
<organism evidence="1 2">
    <name type="scientific">Mytilus coruscus</name>
    <name type="common">Sea mussel</name>
    <dbReference type="NCBI Taxonomy" id="42192"/>
    <lineage>
        <taxon>Eukaryota</taxon>
        <taxon>Metazoa</taxon>
        <taxon>Spiralia</taxon>
        <taxon>Lophotrochozoa</taxon>
        <taxon>Mollusca</taxon>
        <taxon>Bivalvia</taxon>
        <taxon>Autobranchia</taxon>
        <taxon>Pteriomorphia</taxon>
        <taxon>Mytilida</taxon>
        <taxon>Mytiloidea</taxon>
        <taxon>Mytilidae</taxon>
        <taxon>Mytilinae</taxon>
        <taxon>Mytilus</taxon>
    </lineage>
</organism>
<dbReference type="OrthoDB" id="6151623at2759"/>
<name>A0A6J8DZQ1_MYTCO</name>
<dbReference type="Proteomes" id="UP000507470">
    <property type="component" value="Unassembled WGS sequence"/>
</dbReference>
<reference evidence="1 2" key="1">
    <citation type="submission" date="2020-06" db="EMBL/GenBank/DDBJ databases">
        <authorList>
            <person name="Li R."/>
            <person name="Bekaert M."/>
        </authorList>
    </citation>
    <scope>NUCLEOTIDE SEQUENCE [LARGE SCALE GENOMIC DNA]</scope>
    <source>
        <strain evidence="2">wild</strain>
    </source>
</reference>
<dbReference type="EMBL" id="CACVKT020008097">
    <property type="protein sequence ID" value="CAC5412812.1"/>
    <property type="molecule type" value="Genomic_DNA"/>
</dbReference>